<accession>A0A653BV24</accession>
<dbReference type="EMBL" id="CAACVG010005594">
    <property type="protein sequence ID" value="VEN39464.1"/>
    <property type="molecule type" value="Genomic_DNA"/>
</dbReference>
<name>A0A653BV24_CALMS</name>
<organism evidence="1 2">
    <name type="scientific">Callosobruchus maculatus</name>
    <name type="common">Southern cowpea weevil</name>
    <name type="synonym">Pulse bruchid</name>
    <dbReference type="NCBI Taxonomy" id="64391"/>
    <lineage>
        <taxon>Eukaryota</taxon>
        <taxon>Metazoa</taxon>
        <taxon>Ecdysozoa</taxon>
        <taxon>Arthropoda</taxon>
        <taxon>Hexapoda</taxon>
        <taxon>Insecta</taxon>
        <taxon>Pterygota</taxon>
        <taxon>Neoptera</taxon>
        <taxon>Endopterygota</taxon>
        <taxon>Coleoptera</taxon>
        <taxon>Polyphaga</taxon>
        <taxon>Cucujiformia</taxon>
        <taxon>Chrysomeloidea</taxon>
        <taxon>Chrysomelidae</taxon>
        <taxon>Bruchinae</taxon>
        <taxon>Bruchini</taxon>
        <taxon>Callosobruchus</taxon>
    </lineage>
</organism>
<proteinExistence type="predicted"/>
<evidence type="ECO:0000313" key="1">
    <source>
        <dbReference type="EMBL" id="VEN39464.1"/>
    </source>
</evidence>
<dbReference type="Proteomes" id="UP000410492">
    <property type="component" value="Unassembled WGS sequence"/>
</dbReference>
<evidence type="ECO:0000313" key="2">
    <source>
        <dbReference type="Proteomes" id="UP000410492"/>
    </source>
</evidence>
<gene>
    <name evidence="1" type="ORF">CALMAC_LOCUS3988</name>
</gene>
<keyword evidence="2" id="KW-1185">Reference proteome</keyword>
<dbReference type="OrthoDB" id="6671503at2759"/>
<reference evidence="1 2" key="1">
    <citation type="submission" date="2019-01" db="EMBL/GenBank/DDBJ databases">
        <authorList>
            <person name="Sayadi A."/>
        </authorList>
    </citation>
    <scope>NUCLEOTIDE SEQUENCE [LARGE SCALE GENOMIC DNA]</scope>
</reference>
<protein>
    <submittedName>
        <fullName evidence="1">Uncharacterized protein</fullName>
    </submittedName>
</protein>
<sequence length="117" mass="14439">MDCLYQYWEKPTWNNCCPLCRLPINNLRLLENSKYKYMDSTRRILQKRIWKILSHSYILRLNHLIQVQTVRRIILCMIYLTIWTWTVANARNILHLFQKMYNLFYKQSPQPNSEIRT</sequence>
<dbReference type="AlphaFoldDB" id="A0A653BV24"/>